<name>A0A917WFB5_9ACTN</name>
<evidence type="ECO:0000313" key="2">
    <source>
        <dbReference type="EMBL" id="GGL98340.1"/>
    </source>
</evidence>
<proteinExistence type="predicted"/>
<gene>
    <name evidence="2" type="ORF">GCM10011594_17810</name>
</gene>
<keyword evidence="1" id="KW-1133">Transmembrane helix</keyword>
<organism evidence="2 3">
    <name type="scientific">Nakamurella endophytica</name>
    <dbReference type="NCBI Taxonomy" id="1748367"/>
    <lineage>
        <taxon>Bacteria</taxon>
        <taxon>Bacillati</taxon>
        <taxon>Actinomycetota</taxon>
        <taxon>Actinomycetes</taxon>
        <taxon>Nakamurellales</taxon>
        <taxon>Nakamurellaceae</taxon>
        <taxon>Nakamurella</taxon>
    </lineage>
</organism>
<dbReference type="Proteomes" id="UP000655208">
    <property type="component" value="Unassembled WGS sequence"/>
</dbReference>
<feature type="transmembrane region" description="Helical" evidence="1">
    <location>
        <begin position="95"/>
        <end position="116"/>
    </location>
</feature>
<comment type="caution">
    <text evidence="2">The sequence shown here is derived from an EMBL/GenBank/DDBJ whole genome shotgun (WGS) entry which is preliminary data.</text>
</comment>
<reference evidence="2" key="1">
    <citation type="journal article" date="2014" name="Int. J. Syst. Evol. Microbiol.">
        <title>Complete genome sequence of Corynebacterium casei LMG S-19264T (=DSM 44701T), isolated from a smear-ripened cheese.</title>
        <authorList>
            <consortium name="US DOE Joint Genome Institute (JGI-PGF)"/>
            <person name="Walter F."/>
            <person name="Albersmeier A."/>
            <person name="Kalinowski J."/>
            <person name="Ruckert C."/>
        </authorList>
    </citation>
    <scope>NUCLEOTIDE SEQUENCE</scope>
    <source>
        <strain evidence="2">CGMCC 4.7308</strain>
    </source>
</reference>
<dbReference type="EMBL" id="BMNA01000003">
    <property type="protein sequence ID" value="GGL98340.1"/>
    <property type="molecule type" value="Genomic_DNA"/>
</dbReference>
<reference evidence="2" key="2">
    <citation type="submission" date="2020-09" db="EMBL/GenBank/DDBJ databases">
        <authorList>
            <person name="Sun Q."/>
            <person name="Zhou Y."/>
        </authorList>
    </citation>
    <scope>NUCLEOTIDE SEQUENCE</scope>
    <source>
        <strain evidence="2">CGMCC 4.7308</strain>
    </source>
</reference>
<keyword evidence="1" id="KW-0472">Membrane</keyword>
<accession>A0A917WFB5</accession>
<evidence type="ECO:0000313" key="3">
    <source>
        <dbReference type="Proteomes" id="UP000655208"/>
    </source>
</evidence>
<sequence length="165" mass="17751">MSPLDLVAIVALVGYAVYKQTQVSEVTERGRFKLALIYGIVGLAVGGFNLPSGVGGWSMLAGSLALSVVIGLMRGHWTRMWRAADGRIFKQGTKLTVGLFIGMVVVKFGLGTVSHFTGIDDGEGFGEVMVMMALMIAVQAQLMWLRAQRMGAVPAARQQQYAVTR</sequence>
<keyword evidence="1" id="KW-0812">Transmembrane</keyword>
<protein>
    <recommendedName>
        <fullName evidence="4">DUF1453 domain-containing protein</fullName>
    </recommendedName>
</protein>
<dbReference type="AlphaFoldDB" id="A0A917WFB5"/>
<keyword evidence="3" id="KW-1185">Reference proteome</keyword>
<evidence type="ECO:0008006" key="4">
    <source>
        <dbReference type="Google" id="ProtNLM"/>
    </source>
</evidence>
<evidence type="ECO:0000256" key="1">
    <source>
        <dbReference type="SAM" id="Phobius"/>
    </source>
</evidence>
<feature type="transmembrane region" description="Helical" evidence="1">
    <location>
        <begin position="32"/>
        <end position="50"/>
    </location>
</feature>
<dbReference type="RefSeq" id="WP_188941160.1">
    <property type="nucleotide sequence ID" value="NZ_BMNA01000003.1"/>
</dbReference>
<feature type="transmembrane region" description="Helical" evidence="1">
    <location>
        <begin position="128"/>
        <end position="147"/>
    </location>
</feature>
<feature type="transmembrane region" description="Helical" evidence="1">
    <location>
        <begin position="56"/>
        <end position="74"/>
    </location>
</feature>